<gene>
    <name evidence="2" type="ORF">BT67DRAFT_439997</name>
</gene>
<evidence type="ECO:0000256" key="1">
    <source>
        <dbReference type="SAM" id="MobiDB-lite"/>
    </source>
</evidence>
<dbReference type="AlphaFoldDB" id="A0AAN6UQB4"/>
<comment type="caution">
    <text evidence="2">The sequence shown here is derived from an EMBL/GenBank/DDBJ whole genome shotgun (WGS) entry which is preliminary data.</text>
</comment>
<name>A0AAN6UQB4_9PEZI</name>
<proteinExistence type="predicted"/>
<dbReference type="Proteomes" id="UP001304895">
    <property type="component" value="Unassembled WGS sequence"/>
</dbReference>
<sequence length="57" mass="6174">MAVWPSWGGRRVQCPGRRAPQHSSPTDAELPSSIPSEVKPRVFVAGYLPSTARGVSR</sequence>
<reference evidence="2" key="1">
    <citation type="journal article" date="2023" name="Mol. Phylogenet. Evol.">
        <title>Genome-scale phylogeny and comparative genomics of the fungal order Sordariales.</title>
        <authorList>
            <person name="Hensen N."/>
            <person name="Bonometti L."/>
            <person name="Westerberg I."/>
            <person name="Brannstrom I.O."/>
            <person name="Guillou S."/>
            <person name="Cros-Aarteil S."/>
            <person name="Calhoun S."/>
            <person name="Haridas S."/>
            <person name="Kuo A."/>
            <person name="Mondo S."/>
            <person name="Pangilinan J."/>
            <person name="Riley R."/>
            <person name="LaButti K."/>
            <person name="Andreopoulos B."/>
            <person name="Lipzen A."/>
            <person name="Chen C."/>
            <person name="Yan M."/>
            <person name="Daum C."/>
            <person name="Ng V."/>
            <person name="Clum A."/>
            <person name="Steindorff A."/>
            <person name="Ohm R.A."/>
            <person name="Martin F."/>
            <person name="Silar P."/>
            <person name="Natvig D.O."/>
            <person name="Lalanne C."/>
            <person name="Gautier V."/>
            <person name="Ament-Velasquez S.L."/>
            <person name="Kruys A."/>
            <person name="Hutchinson M.I."/>
            <person name="Powell A.J."/>
            <person name="Barry K."/>
            <person name="Miller A.N."/>
            <person name="Grigoriev I.V."/>
            <person name="Debuchy R."/>
            <person name="Gladieux P."/>
            <person name="Hiltunen Thoren M."/>
            <person name="Johannesson H."/>
        </authorList>
    </citation>
    <scope>NUCLEOTIDE SEQUENCE</scope>
    <source>
        <strain evidence="2">CBS 123565</strain>
    </source>
</reference>
<reference evidence="2" key="2">
    <citation type="submission" date="2023-05" db="EMBL/GenBank/DDBJ databases">
        <authorList>
            <consortium name="Lawrence Berkeley National Laboratory"/>
            <person name="Steindorff A."/>
            <person name="Hensen N."/>
            <person name="Bonometti L."/>
            <person name="Westerberg I."/>
            <person name="Brannstrom I.O."/>
            <person name="Guillou S."/>
            <person name="Cros-Aarteil S."/>
            <person name="Calhoun S."/>
            <person name="Haridas S."/>
            <person name="Kuo A."/>
            <person name="Mondo S."/>
            <person name="Pangilinan J."/>
            <person name="Riley R."/>
            <person name="Labutti K."/>
            <person name="Andreopoulos B."/>
            <person name="Lipzen A."/>
            <person name="Chen C."/>
            <person name="Yanf M."/>
            <person name="Daum C."/>
            <person name="Ng V."/>
            <person name="Clum A."/>
            <person name="Ohm R."/>
            <person name="Martin F."/>
            <person name="Silar P."/>
            <person name="Natvig D."/>
            <person name="Lalanne C."/>
            <person name="Gautier V."/>
            <person name="Ament-Velasquez S.L."/>
            <person name="Kruys A."/>
            <person name="Hutchinson M.I."/>
            <person name="Powell A.J."/>
            <person name="Barry K."/>
            <person name="Miller A.N."/>
            <person name="Grigoriev I.V."/>
            <person name="Debuchy R."/>
            <person name="Gladieux P."/>
            <person name="Thoren M.H."/>
            <person name="Johannesson H."/>
        </authorList>
    </citation>
    <scope>NUCLEOTIDE SEQUENCE</scope>
    <source>
        <strain evidence="2">CBS 123565</strain>
    </source>
</reference>
<accession>A0AAN6UQB4</accession>
<feature type="region of interest" description="Disordered" evidence="1">
    <location>
        <begin position="1"/>
        <end position="35"/>
    </location>
</feature>
<dbReference type="EMBL" id="MU853403">
    <property type="protein sequence ID" value="KAK4136994.1"/>
    <property type="molecule type" value="Genomic_DNA"/>
</dbReference>
<evidence type="ECO:0000313" key="2">
    <source>
        <dbReference type="EMBL" id="KAK4136994.1"/>
    </source>
</evidence>
<keyword evidence="3" id="KW-1185">Reference proteome</keyword>
<protein>
    <submittedName>
        <fullName evidence="2">Uncharacterized protein</fullName>
    </submittedName>
</protein>
<evidence type="ECO:0000313" key="3">
    <source>
        <dbReference type="Proteomes" id="UP001304895"/>
    </source>
</evidence>
<organism evidence="2 3">
    <name type="scientific">Trichocladium antarcticum</name>
    <dbReference type="NCBI Taxonomy" id="1450529"/>
    <lineage>
        <taxon>Eukaryota</taxon>
        <taxon>Fungi</taxon>
        <taxon>Dikarya</taxon>
        <taxon>Ascomycota</taxon>
        <taxon>Pezizomycotina</taxon>
        <taxon>Sordariomycetes</taxon>
        <taxon>Sordariomycetidae</taxon>
        <taxon>Sordariales</taxon>
        <taxon>Chaetomiaceae</taxon>
        <taxon>Trichocladium</taxon>
    </lineage>
</organism>